<dbReference type="OrthoDB" id="7300340at2"/>
<sequence length="227" mass="25093">MTAAQQFKEDPIEFMENNVVLVRCGYGTEWKKTLSKHFGSSLIGGVMTLTLKAVGRNYDKTAYHGRYGYRVPLYMLVNGRNADRNEQIAAYWCPYEDNKTFGVMLGNAAKYMFTAEMSGCSLGLGSPCQDGSILVYHSNVKSATGNQSSAQMTELAKVGATQKVLTPGEYRSTEFGQDAINITPFGVREKSKWKLHYQMYKYTAGNKISLMGVKPVTGIVESTPALI</sequence>
<protein>
    <submittedName>
        <fullName evidence="1">Uncharacterized protein</fullName>
    </submittedName>
</protein>
<accession>A0A1G6WJM1</accession>
<dbReference type="Proteomes" id="UP000199412">
    <property type="component" value="Unassembled WGS sequence"/>
</dbReference>
<evidence type="ECO:0000313" key="1">
    <source>
        <dbReference type="EMBL" id="SDD66072.1"/>
    </source>
</evidence>
<dbReference type="RefSeq" id="WP_143027042.1">
    <property type="nucleotide sequence ID" value="NZ_FNAP01000001.1"/>
</dbReference>
<reference evidence="1 2" key="1">
    <citation type="submission" date="2016-10" db="EMBL/GenBank/DDBJ databases">
        <authorList>
            <person name="de Groot N.N."/>
        </authorList>
    </citation>
    <scope>NUCLEOTIDE SEQUENCE [LARGE SCALE GENOMIC DNA]</scope>
    <source>
        <strain evidence="1 2">ATCC 700224</strain>
    </source>
</reference>
<dbReference type="AlphaFoldDB" id="A0A1G6WJM1"/>
<organism evidence="1 2">
    <name type="scientific">Rhodospira trueperi</name>
    <dbReference type="NCBI Taxonomy" id="69960"/>
    <lineage>
        <taxon>Bacteria</taxon>
        <taxon>Pseudomonadati</taxon>
        <taxon>Pseudomonadota</taxon>
        <taxon>Alphaproteobacteria</taxon>
        <taxon>Rhodospirillales</taxon>
        <taxon>Rhodospirillaceae</taxon>
        <taxon>Rhodospira</taxon>
    </lineage>
</organism>
<gene>
    <name evidence="1" type="ORF">SAMN05421720_101181</name>
</gene>
<keyword evidence="2" id="KW-1185">Reference proteome</keyword>
<evidence type="ECO:0000313" key="2">
    <source>
        <dbReference type="Proteomes" id="UP000199412"/>
    </source>
</evidence>
<name>A0A1G6WJM1_9PROT</name>
<dbReference type="EMBL" id="FNAP01000001">
    <property type="protein sequence ID" value="SDD66072.1"/>
    <property type="molecule type" value="Genomic_DNA"/>
</dbReference>
<proteinExistence type="predicted"/>